<proteinExistence type="predicted"/>
<evidence type="ECO:0000313" key="3">
    <source>
        <dbReference type="Proteomes" id="UP000587396"/>
    </source>
</evidence>
<dbReference type="AlphaFoldDB" id="A0A842JGM1"/>
<dbReference type="Proteomes" id="UP000587396">
    <property type="component" value="Unassembled WGS sequence"/>
</dbReference>
<evidence type="ECO:0000256" key="1">
    <source>
        <dbReference type="SAM" id="Coils"/>
    </source>
</evidence>
<gene>
    <name evidence="2" type="ORF">H7313_06755</name>
</gene>
<dbReference type="EMBL" id="JACMSE010000003">
    <property type="protein sequence ID" value="MBC2889048.1"/>
    <property type="molecule type" value="Genomic_DNA"/>
</dbReference>
<name>A0A842JGM1_9ACTN</name>
<keyword evidence="1" id="KW-0175">Coiled coil</keyword>
<sequence length="176" mass="19285">MNDRTPDTQQDVDAEEAFSLLQDLYDKLPAMQKRGEALARARQAQTIVRLEGELRTARVLLDEAEARERAAREAFAQAQRGGDDALVDERRRAALHAGALKGFRVGPAKNAEAALAQALEEGSFADVLEARAALMEDEALSALGEEVEAYRRAYAQALERCQRLAGDVDVDGFDAR</sequence>
<keyword evidence="3" id="KW-1185">Reference proteome</keyword>
<accession>A0A842JGM1</accession>
<reference evidence="2 3" key="1">
    <citation type="submission" date="2020-08" db="EMBL/GenBank/DDBJ databases">
        <authorList>
            <person name="Liu C."/>
            <person name="Sun Q."/>
        </authorList>
    </citation>
    <scope>NUCLEOTIDE SEQUENCE [LARGE SCALE GENOMIC DNA]</scope>
    <source>
        <strain evidence="2 3">N22</strain>
    </source>
</reference>
<dbReference type="RefSeq" id="WP_185904932.1">
    <property type="nucleotide sequence ID" value="NZ_JACMSE010000003.1"/>
</dbReference>
<evidence type="ECO:0000313" key="2">
    <source>
        <dbReference type="EMBL" id="MBC2889048.1"/>
    </source>
</evidence>
<comment type="caution">
    <text evidence="2">The sequence shown here is derived from an EMBL/GenBank/DDBJ whole genome shotgun (WGS) entry which is preliminary data.</text>
</comment>
<protein>
    <submittedName>
        <fullName evidence="2">Uncharacterized protein</fullName>
    </submittedName>
</protein>
<organism evidence="2 3">
    <name type="scientific">Gordonibacter massiliensis</name>
    <name type="common">ex Traore et al. 2017</name>
    <dbReference type="NCBI Taxonomy" id="1841863"/>
    <lineage>
        <taxon>Bacteria</taxon>
        <taxon>Bacillati</taxon>
        <taxon>Actinomycetota</taxon>
        <taxon>Coriobacteriia</taxon>
        <taxon>Eggerthellales</taxon>
        <taxon>Eggerthellaceae</taxon>
        <taxon>Gordonibacter</taxon>
    </lineage>
</organism>
<feature type="coiled-coil region" evidence="1">
    <location>
        <begin position="47"/>
        <end position="81"/>
    </location>
</feature>